<dbReference type="SUPFAM" id="SSF49899">
    <property type="entry name" value="Concanavalin A-like lectins/glucanases"/>
    <property type="match status" value="1"/>
</dbReference>
<dbReference type="PANTHER" id="PTHR10963:SF55">
    <property type="entry name" value="GLYCOSIDE HYDROLASE FAMILY 16 PROTEIN"/>
    <property type="match status" value="1"/>
</dbReference>
<evidence type="ECO:0000256" key="1">
    <source>
        <dbReference type="ARBA" id="ARBA00006865"/>
    </source>
</evidence>
<feature type="compositionally biased region" description="Low complexity" evidence="2">
    <location>
        <begin position="66"/>
        <end position="84"/>
    </location>
</feature>
<reference evidence="5" key="1">
    <citation type="submission" date="2018-09" db="EMBL/GenBank/DDBJ databases">
        <authorList>
            <person name="Zhu H."/>
        </authorList>
    </citation>
    <scope>NUCLEOTIDE SEQUENCE [LARGE SCALE GENOMIC DNA]</scope>
    <source>
        <strain evidence="5">K1R23-30</strain>
    </source>
</reference>
<keyword evidence="5" id="KW-1185">Reference proteome</keyword>
<dbReference type="AlphaFoldDB" id="A0A3A3FIX4"/>
<dbReference type="InterPro" id="IPR000757">
    <property type="entry name" value="Beta-glucanase-like"/>
</dbReference>
<feature type="domain" description="GH16" evidence="3">
    <location>
        <begin position="76"/>
        <end position="321"/>
    </location>
</feature>
<gene>
    <name evidence="4" type="ORF">D3871_27320</name>
</gene>
<dbReference type="OrthoDB" id="9809583at2"/>
<dbReference type="Pfam" id="PF00722">
    <property type="entry name" value="Glyco_hydro_16"/>
    <property type="match status" value="1"/>
</dbReference>
<dbReference type="RefSeq" id="WP_119772225.1">
    <property type="nucleotide sequence ID" value="NZ_QYUO01000003.1"/>
</dbReference>
<dbReference type="Proteomes" id="UP000265955">
    <property type="component" value="Unassembled WGS sequence"/>
</dbReference>
<feature type="region of interest" description="Disordered" evidence="2">
    <location>
        <begin position="48"/>
        <end position="100"/>
    </location>
</feature>
<evidence type="ECO:0000256" key="2">
    <source>
        <dbReference type="SAM" id="MobiDB-lite"/>
    </source>
</evidence>
<organism evidence="4 5">
    <name type="scientific">Noviherbaspirillum saxi</name>
    <dbReference type="NCBI Taxonomy" id="2320863"/>
    <lineage>
        <taxon>Bacteria</taxon>
        <taxon>Pseudomonadati</taxon>
        <taxon>Pseudomonadota</taxon>
        <taxon>Betaproteobacteria</taxon>
        <taxon>Burkholderiales</taxon>
        <taxon>Oxalobacteraceae</taxon>
        <taxon>Noviherbaspirillum</taxon>
    </lineage>
</organism>
<evidence type="ECO:0000313" key="4">
    <source>
        <dbReference type="EMBL" id="RJF92338.1"/>
    </source>
</evidence>
<keyword evidence="4" id="KW-0378">Hydrolase</keyword>
<dbReference type="PANTHER" id="PTHR10963">
    <property type="entry name" value="GLYCOSYL HYDROLASE-RELATED"/>
    <property type="match status" value="1"/>
</dbReference>
<dbReference type="EMBL" id="QYUO01000003">
    <property type="protein sequence ID" value="RJF92338.1"/>
    <property type="molecule type" value="Genomic_DNA"/>
</dbReference>
<comment type="caution">
    <text evidence="4">The sequence shown here is derived from an EMBL/GenBank/DDBJ whole genome shotgun (WGS) entry which is preliminary data.</text>
</comment>
<dbReference type="CDD" id="cd08023">
    <property type="entry name" value="GH16_laminarinase_like"/>
    <property type="match status" value="1"/>
</dbReference>
<dbReference type="PROSITE" id="PS51762">
    <property type="entry name" value="GH16_2"/>
    <property type="match status" value="1"/>
</dbReference>
<dbReference type="GO" id="GO:0004553">
    <property type="term" value="F:hydrolase activity, hydrolyzing O-glycosyl compounds"/>
    <property type="evidence" value="ECO:0007669"/>
    <property type="project" value="InterPro"/>
</dbReference>
<dbReference type="PROSITE" id="PS51257">
    <property type="entry name" value="PROKAR_LIPOPROTEIN"/>
    <property type="match status" value="1"/>
</dbReference>
<evidence type="ECO:0000259" key="3">
    <source>
        <dbReference type="PROSITE" id="PS51762"/>
    </source>
</evidence>
<sequence>MIEHNTRINTYRVSAAAAGLLAACGGSSVGDGGGLIPTTSLKALSHVSVVSGTTDSPPQAAPPSSTPSENSGSPQASSTSSPSPVTLPPSDGPAGQDSSRYTLTFHDSFDAGLDRNVWNTERTDADIAVANYAVKKGTLKIWPERGTNGEFFDRTFDTDGRFSQRYGYFEMEARLPKGKGVWPAFWLLGYKDGRRPEIDILEAYPGGAAPWGAPGIDGVPVPMMYAPVVWNDRGDQAGYTKVATPDMSAGFHRYGLKWEPNKTTFYFDGKEVYSLQVSVSDPLFPILDLWFGSASSEPDESTPTGESNAFEINYVKAWQFK</sequence>
<accession>A0A3A3FIX4</accession>
<dbReference type="InterPro" id="IPR013320">
    <property type="entry name" value="ConA-like_dom_sf"/>
</dbReference>
<dbReference type="Gene3D" id="2.60.120.200">
    <property type="match status" value="1"/>
</dbReference>
<name>A0A3A3FIX4_9BURK</name>
<dbReference type="GO" id="GO:0005975">
    <property type="term" value="P:carbohydrate metabolic process"/>
    <property type="evidence" value="ECO:0007669"/>
    <property type="project" value="InterPro"/>
</dbReference>
<evidence type="ECO:0000313" key="5">
    <source>
        <dbReference type="Proteomes" id="UP000265955"/>
    </source>
</evidence>
<dbReference type="InterPro" id="IPR050546">
    <property type="entry name" value="Glycosyl_Hydrlase_16"/>
</dbReference>
<comment type="similarity">
    <text evidence="1">Belongs to the glycosyl hydrolase 16 family.</text>
</comment>
<proteinExistence type="inferred from homology"/>
<protein>
    <submittedName>
        <fullName evidence="4">Glycoside hydrolase family 16 protein</fullName>
    </submittedName>
</protein>